<gene>
    <name evidence="3" type="ORF">BXZ70DRAFT_2881</name>
</gene>
<dbReference type="InterPro" id="IPR036047">
    <property type="entry name" value="F-box-like_dom_sf"/>
</dbReference>
<feature type="domain" description="F-box" evidence="2">
    <location>
        <begin position="58"/>
        <end position="114"/>
    </location>
</feature>
<feature type="region of interest" description="Disordered" evidence="1">
    <location>
        <begin position="33"/>
        <end position="56"/>
    </location>
</feature>
<proteinExistence type="predicted"/>
<organism evidence="3 4">
    <name type="scientific">Cristinia sonorae</name>
    <dbReference type="NCBI Taxonomy" id="1940300"/>
    <lineage>
        <taxon>Eukaryota</taxon>
        <taxon>Fungi</taxon>
        <taxon>Dikarya</taxon>
        <taxon>Basidiomycota</taxon>
        <taxon>Agaricomycotina</taxon>
        <taxon>Agaricomycetes</taxon>
        <taxon>Agaricomycetidae</taxon>
        <taxon>Agaricales</taxon>
        <taxon>Pleurotineae</taxon>
        <taxon>Stephanosporaceae</taxon>
        <taxon>Cristinia</taxon>
    </lineage>
</organism>
<dbReference type="Gene3D" id="1.20.1280.50">
    <property type="match status" value="1"/>
</dbReference>
<dbReference type="AlphaFoldDB" id="A0A8K0UZA7"/>
<comment type="caution">
    <text evidence="3">The sequence shown here is derived from an EMBL/GenBank/DDBJ whole genome shotgun (WGS) entry which is preliminary data.</text>
</comment>
<dbReference type="EMBL" id="JAEVFJ010000001">
    <property type="protein sequence ID" value="KAH8107656.1"/>
    <property type="molecule type" value="Genomic_DNA"/>
</dbReference>
<name>A0A8K0UZA7_9AGAR</name>
<dbReference type="PROSITE" id="PS50181">
    <property type="entry name" value="FBOX"/>
    <property type="match status" value="1"/>
</dbReference>
<protein>
    <recommendedName>
        <fullName evidence="2">F-box domain-containing protein</fullName>
    </recommendedName>
</protein>
<dbReference type="InterPro" id="IPR001810">
    <property type="entry name" value="F-box_dom"/>
</dbReference>
<evidence type="ECO:0000259" key="2">
    <source>
        <dbReference type="PROSITE" id="PS50181"/>
    </source>
</evidence>
<evidence type="ECO:0000313" key="3">
    <source>
        <dbReference type="EMBL" id="KAH8107656.1"/>
    </source>
</evidence>
<keyword evidence="4" id="KW-1185">Reference proteome</keyword>
<evidence type="ECO:0000313" key="4">
    <source>
        <dbReference type="Proteomes" id="UP000813824"/>
    </source>
</evidence>
<accession>A0A8K0UZA7</accession>
<evidence type="ECO:0000256" key="1">
    <source>
        <dbReference type="SAM" id="MobiDB-lite"/>
    </source>
</evidence>
<dbReference type="SUPFAM" id="SSF81383">
    <property type="entry name" value="F-box domain"/>
    <property type="match status" value="1"/>
</dbReference>
<dbReference type="Proteomes" id="UP000813824">
    <property type="component" value="Unassembled WGS sequence"/>
</dbReference>
<sequence>MPRAPIILIYNAEHTFVLHRKLEVMSHHSDSLITSKRFPRTQGQSQPHRHRHPRQRGLVSIGHLPDKALILIFKLLYVAEHRCPTAAHRVSQVCRLWRNLASTSDSCRELWNNIVVFTDIQPPGITGKRETAATEERKIAPTRDARHTMQGLFAFALNKFRELSRRQDNLIPLSISFEMFHPNNSNWDEEEDEINSERVVVARCIQRLVKSGLSNNLVSLTIKTASIAPIHDFCISYSDTEIQSFPSLFSLKMFARDHRVKSKNQRSYGVGYNNKIRLRCTRVNKLVVSLSSFALDLKCNVLFYGFPDVKFLTVNDYGKKWAAFSPIQLLDQLAGLRKLVCFTLEGSKLWEQFEPSWNPTEIYECQASRQVAEPVLLPELVTLHFGRIPPGFIYSFVKNMKAPNLIQIVFEGAPDDREYQQQIFEHLERFHEDRFPKLSVLRFFGFHASLIPKIARFMSYVRTLCLEEELHVRSTPRSTSRSWPFNILAHRQNHIGGFTSWHMPNLTYLILDEQTMPDLDVLISLALARKTATRRREEVCPIVQIDFIRVWSGGTLEERSQQKRLQDVVPLVRWDQPKLGIDTQYPFEEAGRGQRYLREPLPFYWRKPKVYDDLENHVVSEPLPSMFMRKLRLL</sequence>
<reference evidence="3" key="1">
    <citation type="journal article" date="2021" name="New Phytol.">
        <title>Evolutionary innovations through gain and loss of genes in the ectomycorrhizal Boletales.</title>
        <authorList>
            <person name="Wu G."/>
            <person name="Miyauchi S."/>
            <person name="Morin E."/>
            <person name="Kuo A."/>
            <person name="Drula E."/>
            <person name="Varga T."/>
            <person name="Kohler A."/>
            <person name="Feng B."/>
            <person name="Cao Y."/>
            <person name="Lipzen A."/>
            <person name="Daum C."/>
            <person name="Hundley H."/>
            <person name="Pangilinan J."/>
            <person name="Johnson J."/>
            <person name="Barry K."/>
            <person name="LaButti K."/>
            <person name="Ng V."/>
            <person name="Ahrendt S."/>
            <person name="Min B."/>
            <person name="Choi I.G."/>
            <person name="Park H."/>
            <person name="Plett J.M."/>
            <person name="Magnuson J."/>
            <person name="Spatafora J.W."/>
            <person name="Nagy L.G."/>
            <person name="Henrissat B."/>
            <person name="Grigoriev I.V."/>
            <person name="Yang Z.L."/>
            <person name="Xu J."/>
            <person name="Martin F.M."/>
        </authorList>
    </citation>
    <scope>NUCLEOTIDE SEQUENCE</scope>
    <source>
        <strain evidence="3">KKN 215</strain>
    </source>
</reference>